<dbReference type="Proteomes" id="UP001596084">
    <property type="component" value="Unassembled WGS sequence"/>
</dbReference>
<accession>A0ABW0Q7K0</accession>
<keyword evidence="3" id="KW-1185">Reference proteome</keyword>
<gene>
    <name evidence="2" type="ORF">ACFPP7_01780</name>
</gene>
<organism evidence="2 3">
    <name type="scientific">Polaromonas jejuensis</name>
    <dbReference type="NCBI Taxonomy" id="457502"/>
    <lineage>
        <taxon>Bacteria</taxon>
        <taxon>Pseudomonadati</taxon>
        <taxon>Pseudomonadota</taxon>
        <taxon>Betaproteobacteria</taxon>
        <taxon>Burkholderiales</taxon>
        <taxon>Comamonadaceae</taxon>
        <taxon>Polaromonas</taxon>
    </lineage>
</organism>
<evidence type="ECO:0000256" key="1">
    <source>
        <dbReference type="SAM" id="SignalP"/>
    </source>
</evidence>
<comment type="caution">
    <text evidence="2">The sequence shown here is derived from an EMBL/GenBank/DDBJ whole genome shotgun (WGS) entry which is preliminary data.</text>
</comment>
<dbReference type="SUPFAM" id="SSF49464">
    <property type="entry name" value="Carboxypeptidase regulatory domain-like"/>
    <property type="match status" value="1"/>
</dbReference>
<evidence type="ECO:0000313" key="2">
    <source>
        <dbReference type="EMBL" id="MFC5519647.1"/>
    </source>
</evidence>
<dbReference type="InterPro" id="IPR008969">
    <property type="entry name" value="CarboxyPept-like_regulatory"/>
</dbReference>
<name>A0ABW0Q7K0_9BURK</name>
<keyword evidence="1" id="KW-0732">Signal</keyword>
<proteinExistence type="predicted"/>
<evidence type="ECO:0000313" key="3">
    <source>
        <dbReference type="Proteomes" id="UP001596084"/>
    </source>
</evidence>
<protein>
    <submittedName>
        <fullName evidence="2">Carboxypeptidase regulatory-like domain-containing protein</fullName>
    </submittedName>
</protein>
<sequence length="150" mass="15693">MKTLIHKAAMAATLGALTMGGAVAQTAIALPPVHKSGDVEYLSGGIGKVESTAIERASKQWPLTLEFAVKDKQRDVFAANVKVVVRDAKGHAALEATSDGPFLLVKLAPGPYVVDATLAGKTLHEKVVVKHGQPTKAVFLWPAGTGETRS</sequence>
<dbReference type="EMBL" id="JBHSMX010000003">
    <property type="protein sequence ID" value="MFC5519647.1"/>
    <property type="molecule type" value="Genomic_DNA"/>
</dbReference>
<feature type="chain" id="PRO_5046124816" evidence="1">
    <location>
        <begin position="25"/>
        <end position="150"/>
    </location>
</feature>
<reference evidence="3" key="1">
    <citation type="journal article" date="2019" name="Int. J. Syst. Evol. Microbiol.">
        <title>The Global Catalogue of Microorganisms (GCM) 10K type strain sequencing project: providing services to taxonomists for standard genome sequencing and annotation.</title>
        <authorList>
            <consortium name="The Broad Institute Genomics Platform"/>
            <consortium name="The Broad Institute Genome Sequencing Center for Infectious Disease"/>
            <person name="Wu L."/>
            <person name="Ma J."/>
        </authorList>
    </citation>
    <scope>NUCLEOTIDE SEQUENCE [LARGE SCALE GENOMIC DNA]</scope>
    <source>
        <strain evidence="3">CGMCC 4.7277</strain>
    </source>
</reference>
<feature type="signal peptide" evidence="1">
    <location>
        <begin position="1"/>
        <end position="24"/>
    </location>
</feature>
<dbReference type="RefSeq" id="WP_068831856.1">
    <property type="nucleotide sequence ID" value="NZ_JBHSMX010000003.1"/>
</dbReference>